<gene>
    <name evidence="8" type="ORF">MZV50_15345</name>
</gene>
<keyword evidence="3" id="KW-0547">Nucleotide-binding</keyword>
<dbReference type="SUPFAM" id="SSF56112">
    <property type="entry name" value="Protein kinase-like (PK-like)"/>
    <property type="match status" value="1"/>
</dbReference>
<dbReference type="EC" id="2.7.11.1" evidence="1"/>
<keyword evidence="9" id="KW-1185">Reference proteome</keyword>
<dbReference type="Pfam" id="PF00069">
    <property type="entry name" value="Pkinase"/>
    <property type="match status" value="1"/>
</dbReference>
<dbReference type="InterPro" id="IPR050660">
    <property type="entry name" value="NEK_Ser/Thr_kinase"/>
</dbReference>
<feature type="domain" description="Protein kinase" evidence="7">
    <location>
        <begin position="44"/>
        <end position="304"/>
    </location>
</feature>
<feature type="region of interest" description="Disordered" evidence="6">
    <location>
        <begin position="339"/>
        <end position="490"/>
    </location>
</feature>
<evidence type="ECO:0000313" key="9">
    <source>
        <dbReference type="Proteomes" id="UP001057520"/>
    </source>
</evidence>
<feature type="compositionally biased region" description="Pro residues" evidence="6">
    <location>
        <begin position="384"/>
        <end position="400"/>
    </location>
</feature>
<evidence type="ECO:0000256" key="1">
    <source>
        <dbReference type="ARBA" id="ARBA00012513"/>
    </source>
</evidence>
<accession>A0ABY4ZN33</accession>
<dbReference type="EMBL" id="CP096040">
    <property type="protein sequence ID" value="USQ93988.1"/>
    <property type="molecule type" value="Genomic_DNA"/>
</dbReference>
<dbReference type="PANTHER" id="PTHR43671">
    <property type="entry name" value="SERINE/THREONINE-PROTEIN KINASE NEK"/>
    <property type="match status" value="1"/>
</dbReference>
<dbReference type="Gene3D" id="1.10.510.10">
    <property type="entry name" value="Transferase(Phosphotransferase) domain 1"/>
    <property type="match status" value="1"/>
</dbReference>
<evidence type="ECO:0000256" key="5">
    <source>
        <dbReference type="ARBA" id="ARBA00022840"/>
    </source>
</evidence>
<keyword evidence="2" id="KW-0808">Transferase</keyword>
<dbReference type="InterPro" id="IPR000719">
    <property type="entry name" value="Prot_kinase_dom"/>
</dbReference>
<dbReference type="PROSITE" id="PS50011">
    <property type="entry name" value="PROTEIN_KINASE_DOM"/>
    <property type="match status" value="1"/>
</dbReference>
<sequence>MSDDPADDVAATTGFTQSSLGGRGARRAGRQGILPIGFVLNGIYEVKRFIARGGMGEVYEGVNVNADERVAIKVILPHLAADPKVQALFRKEAKTLISLAHPALVQYRVLAREPRKDLLYIVTDYIDGAPLTQLIGKGPPPATTELVRLTRRLAEGLEAAHSHGAIHRDISPENILLPDGVLNRAKIIDFGIAKSMEIGAQTVVGDGFAGKLGYVAPEQFGDFGRRIGPWTDVYSLGLVALALAGGRAPDMGATLVDAIDRRRAGPDIDAVPATLRPLFARMLSPDPRNRPQTMAELIAALDALDLSNEPSPPQTPSWVPAHDALASDLAADGERTVVHFGSEPPSWLSAEPSAQTAPPIAASPDIPHEAPEDPPQGRTVFAPSPLPESPKAIEPPPPATAPEETPLAEDVVLPSQDQDEDGSKAAPERGQIDDPNREEKVLVETSAPAAPVEDHEDALSPAPPAMDVAYGAGVDAPEPTPSRQEPARTRVRPDGKLIVLGAAAAVVVAGIGFTILSSQNKGQLPAQTASAPAPPASPDVVRAEQAIAAAVPSIPCSWLTVGHGQASDGSTSIQVSGAAGDPAAVNRAVSAAARKAGSTGLQIDSTGLLAADQAACPLLDATRGARDPKAVAAPAVVALQTRFEIDRGLQGCPINGLWAQPVINIAPDPSKNYSLIAIQPSGRLEQFAASREQLDKLAARNPNLYQDLGNGRHRVSMCLSDPGLAGLLMLEGAGPFDLGLRPGAAAKPPRDFAKRLGQLAQSKGWTMQMAWFQLANDQPDQPEIPALDPAALRAQKLAEAAKRAAAVEAAANAAAPVVAAPAPEPEKLPADYVACRRFAGGAWEELGYAPRAACVERVFAGRCDVQTGRSGDIELRRNGGSLQAKTGKGFRKWQNVGKSDCEK</sequence>
<dbReference type="CDD" id="cd14014">
    <property type="entry name" value="STKc_PknB_like"/>
    <property type="match status" value="1"/>
</dbReference>
<dbReference type="InterPro" id="IPR011009">
    <property type="entry name" value="Kinase-like_dom_sf"/>
</dbReference>
<evidence type="ECO:0000313" key="8">
    <source>
        <dbReference type="EMBL" id="USQ93988.1"/>
    </source>
</evidence>
<dbReference type="Proteomes" id="UP001057520">
    <property type="component" value="Chromosome"/>
</dbReference>
<evidence type="ECO:0000256" key="4">
    <source>
        <dbReference type="ARBA" id="ARBA00022777"/>
    </source>
</evidence>
<keyword evidence="4 8" id="KW-0418">Kinase</keyword>
<keyword evidence="5" id="KW-0067">ATP-binding</keyword>
<reference evidence="8 9" key="1">
    <citation type="submission" date="2022-04" db="EMBL/GenBank/DDBJ databases">
        <title>Genome sequence of soybean root-associated Caulobacter segnis RL271.</title>
        <authorList>
            <person name="Longley R."/>
            <person name="Bonito G."/>
            <person name="Trigodet F."/>
            <person name="Crosson S."/>
            <person name="Fiebig A."/>
        </authorList>
    </citation>
    <scope>NUCLEOTIDE SEQUENCE [LARGE SCALE GENOMIC DNA]</scope>
    <source>
        <strain evidence="8 9">RL271</strain>
    </source>
</reference>
<organism evidence="8 9">
    <name type="scientific">Caulobacter segnis</name>
    <dbReference type="NCBI Taxonomy" id="88688"/>
    <lineage>
        <taxon>Bacteria</taxon>
        <taxon>Pseudomonadati</taxon>
        <taxon>Pseudomonadota</taxon>
        <taxon>Alphaproteobacteria</taxon>
        <taxon>Caulobacterales</taxon>
        <taxon>Caulobacteraceae</taxon>
        <taxon>Caulobacter</taxon>
    </lineage>
</organism>
<dbReference type="GO" id="GO:0016301">
    <property type="term" value="F:kinase activity"/>
    <property type="evidence" value="ECO:0007669"/>
    <property type="project" value="UniProtKB-KW"/>
</dbReference>
<protein>
    <recommendedName>
        <fullName evidence="1">non-specific serine/threonine protein kinase</fullName>
        <ecNumber evidence="1">2.7.11.1</ecNumber>
    </recommendedName>
</protein>
<evidence type="ECO:0000256" key="2">
    <source>
        <dbReference type="ARBA" id="ARBA00022679"/>
    </source>
</evidence>
<name>A0ABY4ZN33_9CAUL</name>
<evidence type="ECO:0000256" key="3">
    <source>
        <dbReference type="ARBA" id="ARBA00022741"/>
    </source>
</evidence>
<evidence type="ECO:0000259" key="7">
    <source>
        <dbReference type="PROSITE" id="PS50011"/>
    </source>
</evidence>
<dbReference type="PANTHER" id="PTHR43671:SF13">
    <property type="entry name" value="SERINE_THREONINE-PROTEIN KINASE NEK2"/>
    <property type="match status" value="1"/>
</dbReference>
<feature type="compositionally biased region" description="Basic and acidic residues" evidence="6">
    <location>
        <begin position="421"/>
        <end position="442"/>
    </location>
</feature>
<feature type="region of interest" description="Disordered" evidence="6">
    <location>
        <begin position="1"/>
        <end position="26"/>
    </location>
</feature>
<dbReference type="Gene3D" id="3.30.200.20">
    <property type="entry name" value="Phosphorylase Kinase, domain 1"/>
    <property type="match status" value="1"/>
</dbReference>
<proteinExistence type="predicted"/>
<evidence type="ECO:0000256" key="6">
    <source>
        <dbReference type="SAM" id="MobiDB-lite"/>
    </source>
</evidence>